<keyword evidence="5" id="KW-0433">Leucine-rich repeat</keyword>
<dbReference type="InterPro" id="IPR000719">
    <property type="entry name" value="Prot_kinase_dom"/>
</dbReference>
<dbReference type="InterPro" id="IPR024788">
    <property type="entry name" value="Malectin-like_Carb-bd_dom"/>
</dbReference>
<keyword evidence="10" id="KW-0418">Kinase</keyword>
<dbReference type="PANTHER" id="PTHR45631">
    <property type="entry name" value="OS07G0107800 PROTEIN-RELATED"/>
    <property type="match status" value="1"/>
</dbReference>
<dbReference type="SUPFAM" id="SSF56112">
    <property type="entry name" value="Protein kinase-like (PK-like)"/>
    <property type="match status" value="1"/>
</dbReference>
<evidence type="ECO:0000256" key="7">
    <source>
        <dbReference type="ARBA" id="ARBA00022692"/>
    </source>
</evidence>
<keyword evidence="8" id="KW-0677">Repeat</keyword>
<comment type="catalytic activity">
    <reaction evidence="15">
        <text>L-threonyl-[protein] + ATP = O-phospho-L-threonyl-[protein] + ADP + H(+)</text>
        <dbReference type="Rhea" id="RHEA:46608"/>
        <dbReference type="Rhea" id="RHEA-COMP:11060"/>
        <dbReference type="Rhea" id="RHEA-COMP:11605"/>
        <dbReference type="ChEBI" id="CHEBI:15378"/>
        <dbReference type="ChEBI" id="CHEBI:30013"/>
        <dbReference type="ChEBI" id="CHEBI:30616"/>
        <dbReference type="ChEBI" id="CHEBI:61977"/>
        <dbReference type="ChEBI" id="CHEBI:456216"/>
        <dbReference type="EC" id="2.7.11.1"/>
    </reaction>
</comment>
<dbReference type="InterPro" id="IPR011009">
    <property type="entry name" value="Kinase-like_dom_sf"/>
</dbReference>
<dbReference type="FunFam" id="3.30.200.20:FF:000394">
    <property type="entry name" value="Leucine-rich repeat receptor-like protein kinase"/>
    <property type="match status" value="1"/>
</dbReference>
<dbReference type="PROSITE" id="PS00107">
    <property type="entry name" value="PROTEIN_KINASE_ATP"/>
    <property type="match status" value="1"/>
</dbReference>
<keyword evidence="3" id="KW-0723">Serine/threonine-protein kinase</keyword>
<keyword evidence="12 18" id="KW-1133">Transmembrane helix</keyword>
<dbReference type="SUPFAM" id="SSF52058">
    <property type="entry name" value="L domain-like"/>
    <property type="match status" value="1"/>
</dbReference>
<evidence type="ECO:0000256" key="14">
    <source>
        <dbReference type="ARBA" id="ARBA00023170"/>
    </source>
</evidence>
<accession>A0AAV7H2U4</accession>
<keyword evidence="9 17" id="KW-0547">Nucleotide-binding</keyword>
<evidence type="ECO:0000256" key="11">
    <source>
        <dbReference type="ARBA" id="ARBA00022840"/>
    </source>
</evidence>
<dbReference type="PROSITE" id="PS00108">
    <property type="entry name" value="PROTEIN_KINASE_ST"/>
    <property type="match status" value="1"/>
</dbReference>
<protein>
    <recommendedName>
        <fullName evidence="2">non-specific serine/threonine protein kinase</fullName>
        <ecNumber evidence="2">2.7.11.1</ecNumber>
    </recommendedName>
</protein>
<dbReference type="Gene3D" id="2.60.120.430">
    <property type="entry name" value="Galactose-binding lectin"/>
    <property type="match status" value="1"/>
</dbReference>
<dbReference type="FunFam" id="1.10.510.10:FF:000146">
    <property type="entry name" value="LRR receptor-like serine/threonine-protein kinase IOS1"/>
    <property type="match status" value="1"/>
</dbReference>
<evidence type="ECO:0000256" key="9">
    <source>
        <dbReference type="ARBA" id="ARBA00022741"/>
    </source>
</evidence>
<dbReference type="GO" id="GO:0004674">
    <property type="term" value="F:protein serine/threonine kinase activity"/>
    <property type="evidence" value="ECO:0007669"/>
    <property type="project" value="UniProtKB-KW"/>
</dbReference>
<evidence type="ECO:0000256" key="1">
    <source>
        <dbReference type="ARBA" id="ARBA00004162"/>
    </source>
</evidence>
<evidence type="ECO:0000256" key="5">
    <source>
        <dbReference type="ARBA" id="ARBA00022614"/>
    </source>
</evidence>
<keyword evidence="7 18" id="KW-0812">Transmembrane</keyword>
<dbReference type="InterPro" id="IPR008271">
    <property type="entry name" value="Ser/Thr_kinase_AS"/>
</dbReference>
<dbReference type="EC" id="2.7.11.1" evidence="2"/>
<dbReference type="InterPro" id="IPR001611">
    <property type="entry name" value="Leu-rich_rpt"/>
</dbReference>
<keyword evidence="4" id="KW-0597">Phosphoprotein</keyword>
<evidence type="ECO:0000259" key="19">
    <source>
        <dbReference type="PROSITE" id="PS50011"/>
    </source>
</evidence>
<dbReference type="InterPro" id="IPR032675">
    <property type="entry name" value="LRR_dom_sf"/>
</dbReference>
<sequence length="992" mass="110162">MTDSDRRDGQMRGKRSAHGIYLDFSDQIRLISGFRSIVLREARLAISFMVRFSRRFVSASGASSWDFPLAGEVDGLDFWAALLASLSQQCFKSSDARLDCGGTEKHTDSLGLLWTPDDQTTLGGTVAISTPDEARKQYRTVRYFPADDNKYCYTLQVQNRTRYLVRATFLYGNFGTSDAYPKFDISLGASYWSTIVISDENTIEVEELIFLATLPTVSVCLSNATTGQPFISTLELRQFNGSLYFTTVETQYFLSLSARINFGAESNDSVRYPDDPFDRIWESDSVRKANYLVDVAPGTEKISTTKPVDVSYGERPPEKVMQTAVVGRNGSLGYRLDLDGFPGFGWAFSYFAEIEDFHSDETRKFKLFIPGMPAISKPTVDVQENAQGRFRLYEPGYYNISLPFVFSFEFKKTNDSSMGPILNALEIYKYLQINFGSKDASIMASLVSQYVQADWAHEGGDPCLPASWSWVQCNSDPQPKIVSINLSGKNLTGDIPLELTKLTGLIDLRLDGNLLTGPIPDFAECINLESIHLENNQLIGTIPSTFADLPNLRELNVRNNKLSGVIPQGLIDKHISFNYEGNADLARQRNGLNHTVIIIIIVVLGVSVTLAALVTYFAFARKRNKSSQNGNVATIQQTKKLSTYFSEVATESAHRYALSEIEEATGKFQKKIGSGGFGIVYYGKLKDGKEIAVKVLTNESYQGIREFLNEVTLLSRIHHRNLVTFLGYSQQDGKNILVYEFMHNGTLKDHLRGSAALKRTVNWINRLEIAEDAARGIEYLHTGCSPTIIHRDLKSSNILLDKNMSAKVADFGLSKPAVDGSHVSSIVRGTVGYLDPEYYTSQQLTEKSDIYSFGIILLELISGQEPISNERFGANFRNIVAWATSYIEGGNIQAIIDPSLENDFELQSIWKIAEIAILCVKPQGIQRPSISLVLKEIQEAIAIERSSGVTNGCMMTGNSPSSSLNLDSVALTGSETQMNPSFLTVFSQPGLR</sequence>
<feature type="binding site" evidence="17">
    <location>
        <position position="694"/>
    </location>
    <ligand>
        <name>ATP</name>
        <dbReference type="ChEBI" id="CHEBI:30616"/>
    </ligand>
</feature>
<evidence type="ECO:0000313" key="21">
    <source>
        <dbReference type="Proteomes" id="UP000775213"/>
    </source>
</evidence>
<dbReference type="InterPro" id="IPR001245">
    <property type="entry name" value="Ser-Thr/Tyr_kinase_cat_dom"/>
</dbReference>
<dbReference type="EMBL" id="JAGFBR010000009">
    <property type="protein sequence ID" value="KAH0462019.1"/>
    <property type="molecule type" value="Genomic_DNA"/>
</dbReference>
<dbReference type="CDD" id="cd14066">
    <property type="entry name" value="STKc_IRAK"/>
    <property type="match status" value="1"/>
</dbReference>
<reference evidence="20 21" key="1">
    <citation type="journal article" date="2021" name="Hortic Res">
        <title>Chromosome-scale assembly of the Dendrobium chrysotoxum genome enhances the understanding of orchid evolution.</title>
        <authorList>
            <person name="Zhang Y."/>
            <person name="Zhang G.Q."/>
            <person name="Zhang D."/>
            <person name="Liu X.D."/>
            <person name="Xu X.Y."/>
            <person name="Sun W.H."/>
            <person name="Yu X."/>
            <person name="Zhu X."/>
            <person name="Wang Z.W."/>
            <person name="Zhao X."/>
            <person name="Zhong W.Y."/>
            <person name="Chen H."/>
            <person name="Yin W.L."/>
            <person name="Huang T."/>
            <person name="Niu S.C."/>
            <person name="Liu Z.J."/>
        </authorList>
    </citation>
    <scope>NUCLEOTIDE SEQUENCE [LARGE SCALE GENOMIC DNA]</scope>
    <source>
        <strain evidence="20">Lindl</strain>
    </source>
</reference>
<evidence type="ECO:0000256" key="12">
    <source>
        <dbReference type="ARBA" id="ARBA00022989"/>
    </source>
</evidence>
<evidence type="ECO:0000256" key="18">
    <source>
        <dbReference type="SAM" id="Phobius"/>
    </source>
</evidence>
<dbReference type="InterPro" id="IPR017441">
    <property type="entry name" value="Protein_kinase_ATP_BS"/>
</dbReference>
<keyword evidence="21" id="KW-1185">Reference proteome</keyword>
<dbReference type="Gene3D" id="1.10.510.10">
    <property type="entry name" value="Transferase(Phosphotransferase) domain 1"/>
    <property type="match status" value="1"/>
</dbReference>
<comment type="catalytic activity">
    <reaction evidence="16">
        <text>L-seryl-[protein] + ATP = O-phospho-L-seryl-[protein] + ADP + H(+)</text>
        <dbReference type="Rhea" id="RHEA:17989"/>
        <dbReference type="Rhea" id="RHEA-COMP:9863"/>
        <dbReference type="Rhea" id="RHEA-COMP:11604"/>
        <dbReference type="ChEBI" id="CHEBI:15378"/>
        <dbReference type="ChEBI" id="CHEBI:29999"/>
        <dbReference type="ChEBI" id="CHEBI:30616"/>
        <dbReference type="ChEBI" id="CHEBI:83421"/>
        <dbReference type="ChEBI" id="CHEBI:456216"/>
        <dbReference type="EC" id="2.7.11.1"/>
    </reaction>
</comment>
<keyword evidence="6" id="KW-0808">Transferase</keyword>
<proteinExistence type="predicted"/>
<dbReference type="PROSITE" id="PS50011">
    <property type="entry name" value="PROTEIN_KINASE_DOM"/>
    <property type="match status" value="1"/>
</dbReference>
<keyword evidence="11 17" id="KW-0067">ATP-binding</keyword>
<dbReference type="AlphaFoldDB" id="A0AAV7H2U4"/>
<dbReference type="GO" id="GO:0005886">
    <property type="term" value="C:plasma membrane"/>
    <property type="evidence" value="ECO:0007669"/>
    <property type="project" value="UniProtKB-SubCell"/>
</dbReference>
<dbReference type="Pfam" id="PF12819">
    <property type="entry name" value="Malectin_like"/>
    <property type="match status" value="1"/>
</dbReference>
<dbReference type="Gene3D" id="3.80.10.10">
    <property type="entry name" value="Ribonuclease Inhibitor"/>
    <property type="match status" value="1"/>
</dbReference>
<evidence type="ECO:0000256" key="15">
    <source>
        <dbReference type="ARBA" id="ARBA00047899"/>
    </source>
</evidence>
<evidence type="ECO:0000256" key="2">
    <source>
        <dbReference type="ARBA" id="ARBA00012513"/>
    </source>
</evidence>
<evidence type="ECO:0000256" key="8">
    <source>
        <dbReference type="ARBA" id="ARBA00022737"/>
    </source>
</evidence>
<evidence type="ECO:0000313" key="20">
    <source>
        <dbReference type="EMBL" id="KAH0462019.1"/>
    </source>
</evidence>
<evidence type="ECO:0000256" key="3">
    <source>
        <dbReference type="ARBA" id="ARBA00022527"/>
    </source>
</evidence>
<name>A0AAV7H2U4_DENCH</name>
<organism evidence="20 21">
    <name type="scientific">Dendrobium chrysotoxum</name>
    <name type="common">Orchid</name>
    <dbReference type="NCBI Taxonomy" id="161865"/>
    <lineage>
        <taxon>Eukaryota</taxon>
        <taxon>Viridiplantae</taxon>
        <taxon>Streptophyta</taxon>
        <taxon>Embryophyta</taxon>
        <taxon>Tracheophyta</taxon>
        <taxon>Spermatophyta</taxon>
        <taxon>Magnoliopsida</taxon>
        <taxon>Liliopsida</taxon>
        <taxon>Asparagales</taxon>
        <taxon>Orchidaceae</taxon>
        <taxon>Epidendroideae</taxon>
        <taxon>Malaxideae</taxon>
        <taxon>Dendrobiinae</taxon>
        <taxon>Dendrobium</taxon>
    </lineage>
</organism>
<dbReference type="SMART" id="SM00220">
    <property type="entry name" value="S_TKc"/>
    <property type="match status" value="1"/>
</dbReference>
<feature type="transmembrane region" description="Helical" evidence="18">
    <location>
        <begin position="596"/>
        <end position="619"/>
    </location>
</feature>
<dbReference type="Proteomes" id="UP000775213">
    <property type="component" value="Unassembled WGS sequence"/>
</dbReference>
<keyword evidence="14" id="KW-0675">Receptor</keyword>
<evidence type="ECO:0000256" key="16">
    <source>
        <dbReference type="ARBA" id="ARBA00048679"/>
    </source>
</evidence>
<keyword evidence="13 18" id="KW-0472">Membrane</keyword>
<dbReference type="GO" id="GO:0005524">
    <property type="term" value="F:ATP binding"/>
    <property type="evidence" value="ECO:0007669"/>
    <property type="project" value="UniProtKB-UniRule"/>
</dbReference>
<comment type="caution">
    <text evidence="20">The sequence shown here is derived from an EMBL/GenBank/DDBJ whole genome shotgun (WGS) entry which is preliminary data.</text>
</comment>
<comment type="subcellular location">
    <subcellularLocation>
        <location evidence="1">Cell membrane</location>
        <topology evidence="1">Single-pass membrane protein</topology>
    </subcellularLocation>
</comment>
<gene>
    <name evidence="20" type="ORF">IEQ34_009594</name>
</gene>
<evidence type="ECO:0000256" key="17">
    <source>
        <dbReference type="PROSITE-ProRule" id="PRU10141"/>
    </source>
</evidence>
<dbReference type="PANTHER" id="PTHR45631:SF68">
    <property type="entry name" value="REPEAT FAMILY PROTEIN, PUTATIVE, EXPRESSED-RELATED"/>
    <property type="match status" value="1"/>
</dbReference>
<evidence type="ECO:0000256" key="10">
    <source>
        <dbReference type="ARBA" id="ARBA00022777"/>
    </source>
</evidence>
<evidence type="ECO:0000256" key="6">
    <source>
        <dbReference type="ARBA" id="ARBA00022679"/>
    </source>
</evidence>
<dbReference type="Gene3D" id="3.30.200.20">
    <property type="entry name" value="Phosphorylase Kinase, domain 1"/>
    <property type="match status" value="1"/>
</dbReference>
<evidence type="ECO:0000256" key="13">
    <source>
        <dbReference type="ARBA" id="ARBA00023136"/>
    </source>
</evidence>
<dbReference type="Pfam" id="PF13855">
    <property type="entry name" value="LRR_8"/>
    <property type="match status" value="1"/>
</dbReference>
<dbReference type="Pfam" id="PF07714">
    <property type="entry name" value="PK_Tyr_Ser-Thr"/>
    <property type="match status" value="1"/>
</dbReference>
<evidence type="ECO:0000256" key="4">
    <source>
        <dbReference type="ARBA" id="ARBA00022553"/>
    </source>
</evidence>
<feature type="domain" description="Protein kinase" evidence="19">
    <location>
        <begin position="666"/>
        <end position="941"/>
    </location>
</feature>